<name>J9F1F4_WUCBA</name>
<dbReference type="EMBL" id="ADBV01003853">
    <property type="protein sequence ID" value="EJW81184.1"/>
    <property type="molecule type" value="Genomic_DNA"/>
</dbReference>
<organism evidence="1 2">
    <name type="scientific">Wuchereria bancrofti</name>
    <dbReference type="NCBI Taxonomy" id="6293"/>
    <lineage>
        <taxon>Eukaryota</taxon>
        <taxon>Metazoa</taxon>
        <taxon>Ecdysozoa</taxon>
        <taxon>Nematoda</taxon>
        <taxon>Chromadorea</taxon>
        <taxon>Rhabditida</taxon>
        <taxon>Spirurina</taxon>
        <taxon>Spiruromorpha</taxon>
        <taxon>Filarioidea</taxon>
        <taxon>Onchocercidae</taxon>
        <taxon>Wuchereria</taxon>
    </lineage>
</organism>
<accession>J9F1F4</accession>
<sequence>MFNRIWCLKITISYLMIRPRDLKRSKSGEVKKSKLVGKTTYSKVKIVLEFAICKGEIEDLNWINNIAFKGKKTTENEVKEEALLLLFSLPFQLYFTSTFKNKLINHQSFMPYVGDQVRNEQSSAQTDIKSLPNYFAIVY</sequence>
<dbReference type="Proteomes" id="UP000004810">
    <property type="component" value="Unassembled WGS sequence"/>
</dbReference>
<evidence type="ECO:0000313" key="1">
    <source>
        <dbReference type="EMBL" id="EJW81184.1"/>
    </source>
</evidence>
<evidence type="ECO:0000313" key="2">
    <source>
        <dbReference type="Proteomes" id="UP000004810"/>
    </source>
</evidence>
<proteinExistence type="predicted"/>
<reference evidence="2" key="1">
    <citation type="submission" date="2012-08" db="EMBL/GenBank/DDBJ databases">
        <title>The Genome Sequence of Wuchereria bancrofti.</title>
        <authorList>
            <person name="Nutman T.B."/>
            <person name="Fink D.L."/>
            <person name="Russ C."/>
            <person name="Young S."/>
            <person name="Zeng Q."/>
            <person name="Koehrsen M."/>
            <person name="Alvarado L."/>
            <person name="Berlin A."/>
            <person name="Chapman S.B."/>
            <person name="Chen Z."/>
            <person name="Freedman E."/>
            <person name="Gellesch M."/>
            <person name="Goldberg J."/>
            <person name="Griggs A."/>
            <person name="Gujja S."/>
            <person name="Heilman E.R."/>
            <person name="Heiman D."/>
            <person name="Hepburn T."/>
            <person name="Howarth C."/>
            <person name="Jen D."/>
            <person name="Larson L."/>
            <person name="Lewis B."/>
            <person name="Mehta T."/>
            <person name="Park D."/>
            <person name="Pearson M."/>
            <person name="Roberts A."/>
            <person name="Saif S."/>
            <person name="Shea T."/>
            <person name="Shenoy N."/>
            <person name="Sisk P."/>
            <person name="Stolte C."/>
            <person name="Sykes S."/>
            <person name="Walk T."/>
            <person name="White J."/>
            <person name="Yandava C."/>
            <person name="Haas B."/>
            <person name="Henn M.R."/>
            <person name="Nusbaum C."/>
            <person name="Birren B."/>
        </authorList>
    </citation>
    <scope>NUCLEOTIDE SEQUENCE [LARGE SCALE GENOMIC DNA]</scope>
    <source>
        <strain evidence="2">NA</strain>
    </source>
</reference>
<protein>
    <submittedName>
        <fullName evidence="1">Uncharacterized protein</fullName>
    </submittedName>
</protein>
<gene>
    <name evidence="1" type="ORF">WUBG_07907</name>
</gene>
<dbReference type="AlphaFoldDB" id="J9F1F4"/>
<comment type="caution">
    <text evidence="1">The sequence shown here is derived from an EMBL/GenBank/DDBJ whole genome shotgun (WGS) entry which is preliminary data.</text>
</comment>